<comment type="caution">
    <text evidence="2">The sequence shown here is derived from an EMBL/GenBank/DDBJ whole genome shotgun (WGS) entry which is preliminary data.</text>
</comment>
<evidence type="ECO:0000259" key="1">
    <source>
        <dbReference type="PROSITE" id="PS51819"/>
    </source>
</evidence>
<dbReference type="Gene3D" id="3.10.180.10">
    <property type="entry name" value="2,3-Dihydroxybiphenyl 1,2-Dioxygenase, domain 1"/>
    <property type="match status" value="1"/>
</dbReference>
<protein>
    <submittedName>
        <fullName evidence="2">VOC family protein</fullName>
    </submittedName>
</protein>
<feature type="domain" description="VOC" evidence="1">
    <location>
        <begin position="12"/>
        <end position="134"/>
    </location>
</feature>
<organism evidence="2 3">
    <name type="scientific">Photobacterium rosenbergii</name>
    <dbReference type="NCBI Taxonomy" id="294936"/>
    <lineage>
        <taxon>Bacteria</taxon>
        <taxon>Pseudomonadati</taxon>
        <taxon>Pseudomonadota</taxon>
        <taxon>Gammaproteobacteria</taxon>
        <taxon>Vibrionales</taxon>
        <taxon>Vibrionaceae</taxon>
        <taxon>Photobacterium</taxon>
    </lineage>
</organism>
<accession>A0ABU3ZCJ2</accession>
<dbReference type="InterPro" id="IPR029068">
    <property type="entry name" value="Glyas_Bleomycin-R_OHBP_Dase"/>
</dbReference>
<evidence type="ECO:0000313" key="2">
    <source>
        <dbReference type="EMBL" id="MDV5167693.1"/>
    </source>
</evidence>
<dbReference type="Pfam" id="PF22659">
    <property type="entry name" value="YycE-like_C"/>
    <property type="match status" value="1"/>
</dbReference>
<gene>
    <name evidence="2" type="ORF">R2X38_01610</name>
</gene>
<dbReference type="EMBL" id="JAWJZI010000001">
    <property type="protein sequence ID" value="MDV5167693.1"/>
    <property type="molecule type" value="Genomic_DNA"/>
</dbReference>
<dbReference type="SUPFAM" id="SSF54593">
    <property type="entry name" value="Glyoxalase/Bleomycin resistance protein/Dihydroxybiphenyl dioxygenase"/>
    <property type="match status" value="1"/>
</dbReference>
<dbReference type="Proteomes" id="UP001186452">
    <property type="component" value="Unassembled WGS sequence"/>
</dbReference>
<dbReference type="InterPro" id="IPR058997">
    <property type="entry name" value="YycE-like_C"/>
</dbReference>
<dbReference type="Pfam" id="PF22658">
    <property type="entry name" value="YycE-like_N"/>
    <property type="match status" value="1"/>
</dbReference>
<dbReference type="PROSITE" id="PS51819">
    <property type="entry name" value="VOC"/>
    <property type="match status" value="1"/>
</dbReference>
<keyword evidence="3" id="KW-1185">Reference proteome</keyword>
<reference evidence="2 3" key="1">
    <citation type="submission" date="2023-10" db="EMBL/GenBank/DDBJ databases">
        <title>Marine bacteria isolated from horseshoe crab.</title>
        <authorList>
            <person name="Cheng T.H."/>
        </authorList>
    </citation>
    <scope>NUCLEOTIDE SEQUENCE [LARGE SCALE GENOMIC DNA]</scope>
    <source>
        <strain evidence="2 3">HSC6</strain>
    </source>
</reference>
<evidence type="ECO:0000313" key="3">
    <source>
        <dbReference type="Proteomes" id="UP001186452"/>
    </source>
</evidence>
<dbReference type="InterPro" id="IPR037523">
    <property type="entry name" value="VOC_core"/>
</dbReference>
<name>A0ABU3ZCJ2_9GAMM</name>
<dbReference type="InterPro" id="IPR058998">
    <property type="entry name" value="YycE-like_N"/>
</dbReference>
<sequence length="138" mass="16024">MEFNFNMIPQDSTLRVVRPTDNVSQISTMYRQALGFDLLKQFEDYDGFDGVVLGHKHHPYHIEFVHKIGSEVGGAPSQEHLLVFYVDCSQAWERACRKMIDAGFAVVESSNPYWEQVGKTFEDLDGYRIVLQNRDWDF</sequence>
<proteinExistence type="predicted"/>
<dbReference type="RefSeq" id="WP_317520255.1">
    <property type="nucleotide sequence ID" value="NZ_JAWJZI010000001.1"/>
</dbReference>
<dbReference type="CDD" id="cd06587">
    <property type="entry name" value="VOC"/>
    <property type="match status" value="1"/>
</dbReference>